<keyword evidence="1" id="KW-0812">Transmembrane</keyword>
<evidence type="ECO:0000256" key="1">
    <source>
        <dbReference type="SAM" id="Phobius"/>
    </source>
</evidence>
<feature type="non-terminal residue" evidence="2">
    <location>
        <position position="49"/>
    </location>
</feature>
<name>F3FYP7_PSESX</name>
<evidence type="ECO:0000313" key="3">
    <source>
        <dbReference type="Proteomes" id="UP000004471"/>
    </source>
</evidence>
<keyword evidence="1" id="KW-0472">Membrane</keyword>
<reference evidence="2 3" key="1">
    <citation type="journal article" date="2011" name="PLoS Pathog.">
        <title>Dynamic evolution of pathogenicity revealed by sequencing and comparative genomics of 19 Pseudomonas syringae isolates.</title>
        <authorList>
            <person name="Baltrus D.A."/>
            <person name="Nishimura M.T."/>
            <person name="Romanchuk A."/>
            <person name="Chang J.H."/>
            <person name="Mukhtar M.S."/>
            <person name="Cherkis K."/>
            <person name="Roach J."/>
            <person name="Grant S.R."/>
            <person name="Jones C.D."/>
            <person name="Dangl J.L."/>
        </authorList>
    </citation>
    <scope>NUCLEOTIDE SEQUENCE [LARGE SCALE GENOMIC DNA]</scope>
    <source>
        <strain evidence="3">M301072PT</strain>
    </source>
</reference>
<gene>
    <name evidence="2" type="ORF">PSYJA_42573</name>
</gene>
<dbReference type="AlphaFoldDB" id="F3FYP7"/>
<comment type="caution">
    <text evidence="2">The sequence shown here is derived from an EMBL/GenBank/DDBJ whole genome shotgun (WGS) entry which is preliminary data.</text>
</comment>
<organism evidence="2 3">
    <name type="scientific">Pseudomonas syringae pv. japonica str. M301072</name>
    <dbReference type="NCBI Taxonomy" id="629262"/>
    <lineage>
        <taxon>Bacteria</taxon>
        <taxon>Pseudomonadati</taxon>
        <taxon>Pseudomonadota</taxon>
        <taxon>Gammaproteobacteria</taxon>
        <taxon>Pseudomonadales</taxon>
        <taxon>Pseudomonadaceae</taxon>
        <taxon>Pseudomonas</taxon>
        <taxon>Pseudomonas syringae</taxon>
    </lineage>
</organism>
<dbReference type="HOGENOM" id="CLU_3146521_0_0_6"/>
<accession>F3FYP7</accession>
<evidence type="ECO:0000313" key="2">
    <source>
        <dbReference type="EMBL" id="EGH35339.1"/>
    </source>
</evidence>
<dbReference type="Proteomes" id="UP000004471">
    <property type="component" value="Unassembled WGS sequence"/>
</dbReference>
<proteinExistence type="predicted"/>
<dbReference type="EMBL" id="AEAH01003508">
    <property type="protein sequence ID" value="EGH35339.1"/>
    <property type="molecule type" value="Genomic_DNA"/>
</dbReference>
<protein>
    <submittedName>
        <fullName evidence="2">Uncharacterized protein</fullName>
    </submittedName>
</protein>
<sequence length="49" mass="5387">MGVLCLLLAQGLRRRLSAAWMLTSILLLVGAVLSILKGFDWEEASMLLL</sequence>
<feature type="transmembrane region" description="Helical" evidence="1">
    <location>
        <begin position="18"/>
        <end position="39"/>
    </location>
</feature>
<keyword evidence="1" id="KW-1133">Transmembrane helix</keyword>